<name>A0AAD4MRW1_9BILA</name>
<feature type="coiled-coil region" evidence="1">
    <location>
        <begin position="74"/>
        <end position="230"/>
    </location>
</feature>
<sequence length="326" mass="36818">MQHSRSSSVCSNESAESNDSKASENAKPSVDEVQVGVVLATSDSLKSKFGKIIAEVNAAQKDLVESTCDLEKKFQNSEAEKQQLTDELHTLEAKNRETLERNRELEQELSNSQAKIRDLEAKFAQTDVSRMIAVLKENVEKLENGEISRLQNEVAKLSDENAIKKQEIRDLQMRYAESEKRIAGMKKEKDEMAEELDREHSLCRQLRVIADEHAEEIRKMKAESKDKQSLQLQSTPGLDPILPAWLSAWEPAALPYVPPHLREPAPRRYVPPHLRKPARNPFGPPAASEAAPIRYVPPSLRNKIEASKDPVWSQAVWGLRNNKVCL</sequence>
<proteinExistence type="predicted"/>
<dbReference type="EMBL" id="JAKKPZ010000074">
    <property type="protein sequence ID" value="KAI1703940.1"/>
    <property type="molecule type" value="Genomic_DNA"/>
</dbReference>
<gene>
    <name evidence="3" type="ORF">DdX_14555</name>
</gene>
<organism evidence="3 4">
    <name type="scientific">Ditylenchus destructor</name>
    <dbReference type="NCBI Taxonomy" id="166010"/>
    <lineage>
        <taxon>Eukaryota</taxon>
        <taxon>Metazoa</taxon>
        <taxon>Ecdysozoa</taxon>
        <taxon>Nematoda</taxon>
        <taxon>Chromadorea</taxon>
        <taxon>Rhabditida</taxon>
        <taxon>Tylenchina</taxon>
        <taxon>Tylenchomorpha</taxon>
        <taxon>Sphaerularioidea</taxon>
        <taxon>Anguinidae</taxon>
        <taxon>Anguininae</taxon>
        <taxon>Ditylenchus</taxon>
    </lineage>
</organism>
<dbReference type="Proteomes" id="UP001201812">
    <property type="component" value="Unassembled WGS sequence"/>
</dbReference>
<evidence type="ECO:0000313" key="4">
    <source>
        <dbReference type="Proteomes" id="UP001201812"/>
    </source>
</evidence>
<reference evidence="3" key="1">
    <citation type="submission" date="2022-01" db="EMBL/GenBank/DDBJ databases">
        <title>Genome Sequence Resource for Two Populations of Ditylenchus destructor, the Migratory Endoparasitic Phytonematode.</title>
        <authorList>
            <person name="Zhang H."/>
            <person name="Lin R."/>
            <person name="Xie B."/>
        </authorList>
    </citation>
    <scope>NUCLEOTIDE SEQUENCE</scope>
    <source>
        <strain evidence="3">BazhouSP</strain>
    </source>
</reference>
<keyword evidence="4" id="KW-1185">Reference proteome</keyword>
<comment type="caution">
    <text evidence="3">The sequence shown here is derived from an EMBL/GenBank/DDBJ whole genome shotgun (WGS) entry which is preliminary data.</text>
</comment>
<protein>
    <submittedName>
        <fullName evidence="3">Uncharacterized protein</fullName>
    </submittedName>
</protein>
<evidence type="ECO:0000313" key="3">
    <source>
        <dbReference type="EMBL" id="KAI1703940.1"/>
    </source>
</evidence>
<keyword evidence="1" id="KW-0175">Coiled coil</keyword>
<evidence type="ECO:0000256" key="1">
    <source>
        <dbReference type="SAM" id="Coils"/>
    </source>
</evidence>
<dbReference type="AlphaFoldDB" id="A0AAD4MRW1"/>
<evidence type="ECO:0000256" key="2">
    <source>
        <dbReference type="SAM" id="MobiDB-lite"/>
    </source>
</evidence>
<accession>A0AAD4MRW1</accession>
<feature type="region of interest" description="Disordered" evidence="2">
    <location>
        <begin position="1"/>
        <end position="31"/>
    </location>
</feature>
<feature type="compositionally biased region" description="Low complexity" evidence="2">
    <location>
        <begin position="1"/>
        <end position="17"/>
    </location>
</feature>